<protein>
    <submittedName>
        <fullName evidence="8">Respiratory nitrate reductase gamma subunit</fullName>
    </submittedName>
</protein>
<dbReference type="EMBL" id="SULG01000053">
    <property type="protein sequence ID" value="TLD41307.1"/>
    <property type="molecule type" value="Genomic_DNA"/>
</dbReference>
<gene>
    <name evidence="8" type="ORF">JETT_2416</name>
</gene>
<evidence type="ECO:0000313" key="9">
    <source>
        <dbReference type="Proteomes" id="UP000319783"/>
    </source>
</evidence>
<evidence type="ECO:0000256" key="4">
    <source>
        <dbReference type="ARBA" id="ARBA00022982"/>
    </source>
</evidence>
<feature type="signal peptide" evidence="6">
    <location>
        <begin position="1"/>
        <end position="27"/>
    </location>
</feature>
<keyword evidence="1" id="KW-0813">Transport</keyword>
<organism evidence="8 9">
    <name type="scientific">Candidatus Jettenia ecosi</name>
    <dbReference type="NCBI Taxonomy" id="2494326"/>
    <lineage>
        <taxon>Bacteria</taxon>
        <taxon>Pseudomonadati</taxon>
        <taxon>Planctomycetota</taxon>
        <taxon>Candidatus Brocadiia</taxon>
        <taxon>Candidatus Brocadiales</taxon>
        <taxon>Candidatus Brocadiaceae</taxon>
        <taxon>Candidatus Jettenia</taxon>
    </lineage>
</organism>
<dbReference type="Proteomes" id="UP000319783">
    <property type="component" value="Unassembled WGS sequence"/>
</dbReference>
<feature type="domain" description="Cytochrome c-552/DMSO reductase-like haem-binding" evidence="7">
    <location>
        <begin position="72"/>
        <end position="307"/>
    </location>
</feature>
<reference evidence="8 9" key="1">
    <citation type="submission" date="2019-04" db="EMBL/GenBank/DDBJ databases">
        <title>Genome of a novel bacterium Candidatus Jettenia ecosi reconstructed from metagenome of an anammox bioreactor.</title>
        <authorList>
            <person name="Mardanov A.V."/>
            <person name="Beletsky A.V."/>
            <person name="Ravin N.V."/>
            <person name="Botchkova E.A."/>
            <person name="Litti Y.V."/>
            <person name="Nozhevnikova A.N."/>
        </authorList>
    </citation>
    <scope>NUCLEOTIDE SEQUENCE [LARGE SCALE GENOMIC DNA]</scope>
    <source>
        <strain evidence="8">J2</strain>
    </source>
</reference>
<keyword evidence="6" id="KW-0732">Signal</keyword>
<evidence type="ECO:0000256" key="2">
    <source>
        <dbReference type="ARBA" id="ARBA00022617"/>
    </source>
</evidence>
<evidence type="ECO:0000259" key="7">
    <source>
        <dbReference type="Pfam" id="PF09459"/>
    </source>
</evidence>
<evidence type="ECO:0000256" key="1">
    <source>
        <dbReference type="ARBA" id="ARBA00022448"/>
    </source>
</evidence>
<feature type="chain" id="PRO_5021916330" evidence="6">
    <location>
        <begin position="28"/>
        <end position="324"/>
    </location>
</feature>
<dbReference type="GO" id="GO:0020037">
    <property type="term" value="F:heme binding"/>
    <property type="evidence" value="ECO:0007669"/>
    <property type="project" value="InterPro"/>
</dbReference>
<dbReference type="Pfam" id="PF09459">
    <property type="entry name" value="EB_dh"/>
    <property type="match status" value="1"/>
</dbReference>
<dbReference type="Gene3D" id="2.60.40.1190">
    <property type="match status" value="1"/>
</dbReference>
<dbReference type="InterPro" id="IPR019020">
    <property type="entry name" value="Cyt-c552/DMSO_Rdtase_haem-bd"/>
</dbReference>
<evidence type="ECO:0000256" key="5">
    <source>
        <dbReference type="ARBA" id="ARBA00023004"/>
    </source>
</evidence>
<dbReference type="GO" id="GO:0046872">
    <property type="term" value="F:metal ion binding"/>
    <property type="evidence" value="ECO:0007669"/>
    <property type="project" value="UniProtKB-KW"/>
</dbReference>
<evidence type="ECO:0000313" key="8">
    <source>
        <dbReference type="EMBL" id="TLD41307.1"/>
    </source>
</evidence>
<keyword evidence="3" id="KW-0479">Metal-binding</keyword>
<evidence type="ECO:0000256" key="6">
    <source>
        <dbReference type="SAM" id="SignalP"/>
    </source>
</evidence>
<name>A0A533Q9D7_9BACT</name>
<keyword evidence="5" id="KW-0408">Iron</keyword>
<evidence type="ECO:0000256" key="3">
    <source>
        <dbReference type="ARBA" id="ARBA00022723"/>
    </source>
</evidence>
<comment type="caution">
    <text evidence="8">The sequence shown here is derived from an EMBL/GenBank/DDBJ whole genome shotgun (WGS) entry which is preliminary data.</text>
</comment>
<keyword evidence="2" id="KW-0349">Heme</keyword>
<dbReference type="AlphaFoldDB" id="A0A533Q9D7"/>
<accession>A0A533Q9D7</accession>
<proteinExistence type="predicted"/>
<sequence>MMKGYRMLKRYGLTLLSCALLSATVYAAEETAPGVKGMGEEEFTPAKDVLTVKYVPVEKPYHMDVESLRGSFKDASEVKIGLQIQDKAFPNGGGSISSAEVKAIHDGMMIYFQITWSDPTKDARAIAAQEFRDAVALMFPLGAVEITPAEHFSPRMGDREKPTNLWHWKSDWDADLLVKGELEDVEAQYPNMHDDFNTNPYSVYYHRDLITSVAVLSGGRAAHNLLSQPGRGRSVEDLNAEGFGTLTTQEHQDVNGCSKYEDGVWTVIMYRPLITEDPHDVQFVPGGKTFFNMAVWNGAEKDRNGQKNISTQWHPATLEKVAWQ</sequence>
<keyword evidence="4" id="KW-0249">Electron transport</keyword>